<accession>A0A8J3CQC0</accession>
<dbReference type="InterPro" id="IPR001509">
    <property type="entry name" value="Epimerase_deHydtase"/>
</dbReference>
<organism evidence="3 4">
    <name type="scientific">Algimonas arctica</name>
    <dbReference type="NCBI Taxonomy" id="1479486"/>
    <lineage>
        <taxon>Bacteria</taxon>
        <taxon>Pseudomonadati</taxon>
        <taxon>Pseudomonadota</taxon>
        <taxon>Alphaproteobacteria</taxon>
        <taxon>Maricaulales</taxon>
        <taxon>Robiginitomaculaceae</taxon>
        <taxon>Algimonas</taxon>
    </lineage>
</organism>
<evidence type="ECO:0000259" key="2">
    <source>
        <dbReference type="Pfam" id="PF01370"/>
    </source>
</evidence>
<dbReference type="AlphaFoldDB" id="A0A8J3CQC0"/>
<dbReference type="Proteomes" id="UP000634004">
    <property type="component" value="Unassembled WGS sequence"/>
</dbReference>
<feature type="domain" description="NAD-dependent epimerase/dehydratase" evidence="2">
    <location>
        <begin position="5"/>
        <end position="249"/>
    </location>
</feature>
<dbReference type="PANTHER" id="PTHR43574">
    <property type="entry name" value="EPIMERASE-RELATED"/>
    <property type="match status" value="1"/>
</dbReference>
<comment type="caution">
    <text evidence="3">The sequence shown here is derived from an EMBL/GenBank/DDBJ whole genome shotgun (WGS) entry which is preliminary data.</text>
</comment>
<protein>
    <submittedName>
        <fullName evidence="3">UDP-N-acetylglucosamine 4-epimerase</fullName>
    </submittedName>
</protein>
<dbReference type="Gene3D" id="3.40.50.720">
    <property type="entry name" value="NAD(P)-binding Rossmann-like Domain"/>
    <property type="match status" value="1"/>
</dbReference>
<dbReference type="SUPFAM" id="SSF51735">
    <property type="entry name" value="NAD(P)-binding Rossmann-fold domains"/>
    <property type="match status" value="1"/>
</dbReference>
<evidence type="ECO:0000256" key="1">
    <source>
        <dbReference type="ARBA" id="ARBA00023027"/>
    </source>
</evidence>
<gene>
    <name evidence="3" type="ORF">GCM10009069_05460</name>
</gene>
<keyword evidence="1" id="KW-0520">NAD</keyword>
<name>A0A8J3CQC0_9PROT</name>
<reference evidence="3" key="1">
    <citation type="journal article" date="2014" name="Int. J. Syst. Evol. Microbiol.">
        <title>Complete genome sequence of Corynebacterium casei LMG S-19264T (=DSM 44701T), isolated from a smear-ripened cheese.</title>
        <authorList>
            <consortium name="US DOE Joint Genome Institute (JGI-PGF)"/>
            <person name="Walter F."/>
            <person name="Albersmeier A."/>
            <person name="Kalinowski J."/>
            <person name="Ruckert C."/>
        </authorList>
    </citation>
    <scope>NUCLEOTIDE SEQUENCE</scope>
    <source>
        <strain evidence="3">KCTC 32513</strain>
    </source>
</reference>
<dbReference type="RefSeq" id="WP_189495188.1">
    <property type="nucleotide sequence ID" value="NZ_BMZH01000002.1"/>
</dbReference>
<evidence type="ECO:0000313" key="3">
    <source>
        <dbReference type="EMBL" id="GHA85241.1"/>
    </source>
</evidence>
<dbReference type="PRINTS" id="PR01713">
    <property type="entry name" value="NUCEPIMERASE"/>
</dbReference>
<dbReference type="EMBL" id="BMZH01000002">
    <property type="protein sequence ID" value="GHA85241.1"/>
    <property type="molecule type" value="Genomic_DNA"/>
</dbReference>
<dbReference type="Pfam" id="PF01370">
    <property type="entry name" value="Epimerase"/>
    <property type="match status" value="1"/>
</dbReference>
<dbReference type="InterPro" id="IPR036291">
    <property type="entry name" value="NAD(P)-bd_dom_sf"/>
</dbReference>
<reference evidence="3" key="2">
    <citation type="submission" date="2020-09" db="EMBL/GenBank/DDBJ databases">
        <authorList>
            <person name="Sun Q."/>
            <person name="Kim S."/>
        </authorList>
    </citation>
    <scope>NUCLEOTIDE SEQUENCE</scope>
    <source>
        <strain evidence="3">KCTC 32513</strain>
    </source>
</reference>
<keyword evidence="4" id="KW-1185">Reference proteome</keyword>
<proteinExistence type="predicted"/>
<sequence length="327" mass="36084">MKETILVTGAAGFIGFHASQKLMASGFRVLGVDNLNDYYTPALKQARLNVLKAQPNFEFSELDISDHDALFRATEGTSLTHILHLAAQAGVRYSLENPRAYVDSNIVGHLNILELARHTPGLKHLAYASSSSVYGDRDGGPFHENDSVRKPASLYAATKLGGEMMAESYASLYGIPQTGLRFFTVYGAWGRPDMAYFIFTDRILNDQPITLFAPDKMRRDFTFVGDIVRILPTLMRMPPKTGHAIYNLGNNNPNTLMELVVAVEEACGREAKNKIILPKQAGDVSNTYANVDAAGRDFGFAPSTPLSEGVPKFVDWYRENWTAILAK</sequence>
<evidence type="ECO:0000313" key="4">
    <source>
        <dbReference type="Proteomes" id="UP000634004"/>
    </source>
</evidence>